<dbReference type="PROSITE" id="PS51257">
    <property type="entry name" value="PROKAR_LIPOPROTEIN"/>
    <property type="match status" value="1"/>
</dbReference>
<comment type="similarity">
    <text evidence="1">Belongs to the peptidase C40 family.</text>
</comment>
<name>A0A101I213_UNCT6</name>
<accession>A0A101I213</accession>
<dbReference type="Proteomes" id="UP000053467">
    <property type="component" value="Unassembled WGS sequence"/>
</dbReference>
<dbReference type="Pfam" id="PF00877">
    <property type="entry name" value="NLPC_P60"/>
    <property type="match status" value="1"/>
</dbReference>
<evidence type="ECO:0000256" key="3">
    <source>
        <dbReference type="ARBA" id="ARBA00022801"/>
    </source>
</evidence>
<dbReference type="SUPFAM" id="SSF54001">
    <property type="entry name" value="Cysteine proteinases"/>
    <property type="match status" value="1"/>
</dbReference>
<dbReference type="PANTHER" id="PTHR47053">
    <property type="entry name" value="MUREIN DD-ENDOPEPTIDASE MEPH-RELATED"/>
    <property type="match status" value="1"/>
</dbReference>
<keyword evidence="2" id="KW-0645">Protease</keyword>
<evidence type="ECO:0000256" key="2">
    <source>
        <dbReference type="ARBA" id="ARBA00022670"/>
    </source>
</evidence>
<keyword evidence="3" id="KW-0378">Hydrolase</keyword>
<dbReference type="InterPro" id="IPR000064">
    <property type="entry name" value="NLP_P60_dom"/>
</dbReference>
<protein>
    <recommendedName>
        <fullName evidence="5">NlpC/P60 domain-containing protein</fullName>
    </recommendedName>
</protein>
<dbReference type="GO" id="GO:0008234">
    <property type="term" value="F:cysteine-type peptidase activity"/>
    <property type="evidence" value="ECO:0007669"/>
    <property type="project" value="UniProtKB-KW"/>
</dbReference>
<proteinExistence type="inferred from homology"/>
<dbReference type="AlphaFoldDB" id="A0A101I213"/>
<evidence type="ECO:0000313" key="6">
    <source>
        <dbReference type="EMBL" id="KUK87019.1"/>
    </source>
</evidence>
<dbReference type="InterPro" id="IPR038765">
    <property type="entry name" value="Papain-like_cys_pep_sf"/>
</dbReference>
<evidence type="ECO:0000259" key="5">
    <source>
        <dbReference type="PROSITE" id="PS51935"/>
    </source>
</evidence>
<dbReference type="EMBL" id="LGGX01000009">
    <property type="protein sequence ID" value="KUK87019.1"/>
    <property type="molecule type" value="Genomic_DNA"/>
</dbReference>
<dbReference type="InterPro" id="IPR051202">
    <property type="entry name" value="Peptidase_C40"/>
</dbReference>
<dbReference type="PROSITE" id="PS51935">
    <property type="entry name" value="NLPC_P60"/>
    <property type="match status" value="1"/>
</dbReference>
<dbReference type="Gene3D" id="3.90.1720.10">
    <property type="entry name" value="endopeptidase domain like (from Nostoc punctiforme)"/>
    <property type="match status" value="1"/>
</dbReference>
<dbReference type="GO" id="GO:0006508">
    <property type="term" value="P:proteolysis"/>
    <property type="evidence" value="ECO:0007669"/>
    <property type="project" value="UniProtKB-KW"/>
</dbReference>
<reference evidence="7" key="1">
    <citation type="journal article" date="2015" name="MBio">
        <title>Genome-Resolved Metagenomic Analysis Reveals Roles for Candidate Phyla and Other Microbial Community Members in Biogeochemical Transformations in Oil Reservoirs.</title>
        <authorList>
            <person name="Hu P."/>
            <person name="Tom L."/>
            <person name="Singh A."/>
            <person name="Thomas B.C."/>
            <person name="Baker B.J."/>
            <person name="Piceno Y.M."/>
            <person name="Andersen G.L."/>
            <person name="Banfield J.F."/>
        </authorList>
    </citation>
    <scope>NUCLEOTIDE SEQUENCE [LARGE SCALE GENOMIC DNA]</scope>
</reference>
<organism evidence="6 7">
    <name type="scientific">candidate division TA06 bacterium 34_109</name>
    <dbReference type="NCBI Taxonomy" id="1635277"/>
    <lineage>
        <taxon>Bacteria</taxon>
        <taxon>Bacteria division TA06</taxon>
    </lineage>
</organism>
<evidence type="ECO:0000256" key="1">
    <source>
        <dbReference type="ARBA" id="ARBA00007074"/>
    </source>
</evidence>
<evidence type="ECO:0000256" key="4">
    <source>
        <dbReference type="ARBA" id="ARBA00022807"/>
    </source>
</evidence>
<comment type="caution">
    <text evidence="6">The sequence shown here is derived from an EMBL/GenBank/DDBJ whole genome shotgun (WGS) entry which is preliminary data.</text>
</comment>
<gene>
    <name evidence="6" type="ORF">XE03_1108</name>
</gene>
<sequence>MRKTVYFLLIFLFIFSGCVSPQKRGISNVRKGIVSDAKKYIGVKYKYGGTDPNGFDCSGFVQFVYRKNGIIIPRTVSEMEKVAVRVKNPKIGDIVTFSDPLHVGILIGGNKFIHSSSSRGVVIDKLSEKWYKNKIRGYFTFFF</sequence>
<feature type="domain" description="NlpC/P60" evidence="5">
    <location>
        <begin position="27"/>
        <end position="142"/>
    </location>
</feature>
<evidence type="ECO:0000313" key="7">
    <source>
        <dbReference type="Proteomes" id="UP000053467"/>
    </source>
</evidence>
<dbReference type="PANTHER" id="PTHR47053:SF1">
    <property type="entry name" value="MUREIN DD-ENDOPEPTIDASE MEPH-RELATED"/>
    <property type="match status" value="1"/>
</dbReference>
<keyword evidence="4" id="KW-0788">Thiol protease</keyword>